<dbReference type="Gramene" id="PRQ23370">
    <property type="protein sequence ID" value="PRQ23370"/>
    <property type="gene ID" value="RchiOBHm_Chr6g0260601"/>
</dbReference>
<feature type="transmembrane region" description="Helical" evidence="1">
    <location>
        <begin position="12"/>
        <end position="31"/>
    </location>
</feature>
<feature type="transmembrane region" description="Helical" evidence="1">
    <location>
        <begin position="52"/>
        <end position="73"/>
    </location>
</feature>
<proteinExistence type="predicted"/>
<keyword evidence="3" id="KW-1185">Reference proteome</keyword>
<dbReference type="PANTHER" id="PTHR46285">
    <property type="entry name" value="PROTEINASE INHIBITOR I4, SERPIN (DUF716)-RELATED"/>
    <property type="match status" value="1"/>
</dbReference>
<sequence>MGTFIGHVVPGFALTLLGLWHTVNTIRSYFLKGTSNFRVRFWYPLNYPFSKIKHLGLIFILSFSGFAVIVQVLDFPVLNFSFKLHNLEHATMFLHLAYLQGFRFQLGLLIRFKSYLGSLDCLRPLFSAKIFSFSISTPLTMLVLKGIIICYCSS</sequence>
<evidence type="ECO:0000256" key="1">
    <source>
        <dbReference type="SAM" id="Phobius"/>
    </source>
</evidence>
<protein>
    <submittedName>
        <fullName evidence="2">Uncharacterized protein</fullName>
    </submittedName>
</protein>
<dbReference type="EMBL" id="PDCK01000044">
    <property type="protein sequence ID" value="PRQ23370.1"/>
    <property type="molecule type" value="Genomic_DNA"/>
</dbReference>
<evidence type="ECO:0000313" key="3">
    <source>
        <dbReference type="Proteomes" id="UP000238479"/>
    </source>
</evidence>
<comment type="caution">
    <text evidence="2">The sequence shown here is derived from an EMBL/GenBank/DDBJ whole genome shotgun (WGS) entry which is preliminary data.</text>
</comment>
<dbReference type="Proteomes" id="UP000238479">
    <property type="component" value="Chromosome 6"/>
</dbReference>
<feature type="transmembrane region" description="Helical" evidence="1">
    <location>
        <begin position="130"/>
        <end position="149"/>
    </location>
</feature>
<keyword evidence="1" id="KW-0472">Membrane</keyword>
<organism evidence="2 3">
    <name type="scientific">Rosa chinensis</name>
    <name type="common">China rose</name>
    <dbReference type="NCBI Taxonomy" id="74649"/>
    <lineage>
        <taxon>Eukaryota</taxon>
        <taxon>Viridiplantae</taxon>
        <taxon>Streptophyta</taxon>
        <taxon>Embryophyta</taxon>
        <taxon>Tracheophyta</taxon>
        <taxon>Spermatophyta</taxon>
        <taxon>Magnoliopsida</taxon>
        <taxon>eudicotyledons</taxon>
        <taxon>Gunneridae</taxon>
        <taxon>Pentapetalae</taxon>
        <taxon>rosids</taxon>
        <taxon>fabids</taxon>
        <taxon>Rosales</taxon>
        <taxon>Rosaceae</taxon>
        <taxon>Rosoideae</taxon>
        <taxon>Rosoideae incertae sedis</taxon>
        <taxon>Rosa</taxon>
    </lineage>
</organism>
<dbReference type="PANTHER" id="PTHR46285:SF13">
    <property type="entry name" value="OS02G0167775 PROTEIN"/>
    <property type="match status" value="1"/>
</dbReference>
<dbReference type="STRING" id="74649.A0A2P6PN63"/>
<keyword evidence="1" id="KW-1133">Transmembrane helix</keyword>
<dbReference type="AlphaFoldDB" id="A0A2P6PN63"/>
<evidence type="ECO:0000313" key="2">
    <source>
        <dbReference type="EMBL" id="PRQ23370.1"/>
    </source>
</evidence>
<accession>A0A2P6PN63</accession>
<name>A0A2P6PN63_ROSCH</name>
<keyword evidence="1" id="KW-0812">Transmembrane</keyword>
<gene>
    <name evidence="2" type="ORF">RchiOBHm_Chr6g0260601</name>
</gene>
<reference evidence="2 3" key="1">
    <citation type="journal article" date="2018" name="Nat. Genet.">
        <title>The Rosa genome provides new insights in the design of modern roses.</title>
        <authorList>
            <person name="Bendahmane M."/>
        </authorList>
    </citation>
    <scope>NUCLEOTIDE SEQUENCE [LARGE SCALE GENOMIC DNA]</scope>
    <source>
        <strain evidence="3">cv. Old Blush</strain>
    </source>
</reference>